<dbReference type="AlphaFoldDB" id="A0A2U2BR29"/>
<proteinExistence type="predicted"/>
<dbReference type="SUPFAM" id="SSF56601">
    <property type="entry name" value="beta-lactamase/transpeptidase-like"/>
    <property type="match status" value="1"/>
</dbReference>
<evidence type="ECO:0000313" key="2">
    <source>
        <dbReference type="EMBL" id="PWE16455.1"/>
    </source>
</evidence>
<gene>
    <name evidence="2" type="ORF">DDZ18_13320</name>
</gene>
<dbReference type="PANTHER" id="PTHR46825:SF15">
    <property type="entry name" value="BETA-LACTAMASE-RELATED DOMAIN-CONTAINING PROTEIN"/>
    <property type="match status" value="1"/>
</dbReference>
<evidence type="ECO:0000259" key="1">
    <source>
        <dbReference type="Pfam" id="PF00144"/>
    </source>
</evidence>
<comment type="caution">
    <text evidence="2">The sequence shown here is derived from an EMBL/GenBank/DDBJ whole genome shotgun (WGS) entry which is preliminary data.</text>
</comment>
<dbReference type="InterPro" id="IPR050491">
    <property type="entry name" value="AmpC-like"/>
</dbReference>
<feature type="domain" description="Beta-lactamase-related" evidence="1">
    <location>
        <begin position="51"/>
        <end position="374"/>
    </location>
</feature>
<keyword evidence="3" id="KW-1185">Reference proteome</keyword>
<sequence length="398" mass="43252">MAAPDVAAEVRANLPSPAEEASIIASVAAPETVGVEPLILTAPPPYLDDVRERLDQAARSGRVVGLAAAVLEAGEPVLYYTHGETAAGSGEPVTRDTVFRAASLTKTFTGSMLALLEAQGRVDLSESVPADVITLKADRQPTWLELVSHQTGLPPNAYDNLIEAGRSPEEARRRLAEVDLVCPIGECYSYQNVAFGAAELLIEETTGLDYAEALRTYMFDPLGLDGASVGADALRASESWARPHRGWRRNVRRRAGSPDSYYDNLPAAAGVNLTIDDLVAWAQAHLDEAAGLPETVRERAFAPQIETPRETRGLGRLRARVDDTAYGMGWRIYHWGDRTLMMHSGYLSGYGAQVVLEPATGFAFVALWNADAREPWRLWPTVMDLRTGDGPGDWLDRL</sequence>
<dbReference type="PANTHER" id="PTHR46825">
    <property type="entry name" value="D-ALANYL-D-ALANINE-CARBOXYPEPTIDASE/ENDOPEPTIDASE AMPH"/>
    <property type="match status" value="1"/>
</dbReference>
<dbReference type="InterPro" id="IPR012338">
    <property type="entry name" value="Beta-lactam/transpept-like"/>
</dbReference>
<name>A0A2U2BR29_9PROT</name>
<organism evidence="2 3">
    <name type="scientific">Marinicauda salina</name>
    <dbReference type="NCBI Taxonomy" id="2135793"/>
    <lineage>
        <taxon>Bacteria</taxon>
        <taxon>Pseudomonadati</taxon>
        <taxon>Pseudomonadota</taxon>
        <taxon>Alphaproteobacteria</taxon>
        <taxon>Maricaulales</taxon>
        <taxon>Maricaulaceae</taxon>
        <taxon>Marinicauda</taxon>
    </lineage>
</organism>
<dbReference type="EMBL" id="QEXV01000007">
    <property type="protein sequence ID" value="PWE16455.1"/>
    <property type="molecule type" value="Genomic_DNA"/>
</dbReference>
<dbReference type="GO" id="GO:0016787">
    <property type="term" value="F:hydrolase activity"/>
    <property type="evidence" value="ECO:0007669"/>
    <property type="project" value="UniProtKB-KW"/>
</dbReference>
<dbReference type="Proteomes" id="UP000245168">
    <property type="component" value="Unassembled WGS sequence"/>
</dbReference>
<dbReference type="Gene3D" id="3.40.710.10">
    <property type="entry name" value="DD-peptidase/beta-lactamase superfamily"/>
    <property type="match status" value="1"/>
</dbReference>
<dbReference type="InterPro" id="IPR001466">
    <property type="entry name" value="Beta-lactam-related"/>
</dbReference>
<accession>A0A2U2BR29</accession>
<evidence type="ECO:0000313" key="3">
    <source>
        <dbReference type="Proteomes" id="UP000245168"/>
    </source>
</evidence>
<dbReference type="Pfam" id="PF00144">
    <property type="entry name" value="Beta-lactamase"/>
    <property type="match status" value="1"/>
</dbReference>
<protein>
    <submittedName>
        <fullName evidence="2">Serine hydrolase</fullName>
    </submittedName>
</protein>
<reference evidence="3" key="1">
    <citation type="submission" date="2018-05" db="EMBL/GenBank/DDBJ databases">
        <authorList>
            <person name="Liu B.-T."/>
        </authorList>
    </citation>
    <scope>NUCLEOTIDE SEQUENCE [LARGE SCALE GENOMIC DNA]</scope>
    <source>
        <strain evidence="3">WD6-1</strain>
    </source>
</reference>
<keyword evidence="2" id="KW-0378">Hydrolase</keyword>